<dbReference type="InterPro" id="IPR051495">
    <property type="entry name" value="Epithelial_Barrier/Signaling"/>
</dbReference>
<keyword evidence="5" id="KW-1015">Disulfide bond</keyword>
<evidence type="ECO:0000313" key="10">
    <source>
        <dbReference type="EMBL" id="CAF0961188.1"/>
    </source>
</evidence>
<evidence type="ECO:0000256" key="3">
    <source>
        <dbReference type="ARBA" id="ARBA00022989"/>
    </source>
</evidence>
<gene>
    <name evidence="10" type="ORF">GPM918_LOCUS11761</name>
    <name evidence="11" type="ORF">SRO942_LOCUS11762</name>
</gene>
<dbReference type="GO" id="GO:0007160">
    <property type="term" value="P:cell-matrix adhesion"/>
    <property type="evidence" value="ECO:0007669"/>
    <property type="project" value="InterPro"/>
</dbReference>
<feature type="domain" description="AMOP" evidence="7">
    <location>
        <begin position="444"/>
        <end position="572"/>
    </location>
</feature>
<comment type="subcellular location">
    <subcellularLocation>
        <location evidence="1">Membrane</location>
    </subcellularLocation>
</comment>
<dbReference type="EMBL" id="CAJOBC010002489">
    <property type="protein sequence ID" value="CAF3735664.1"/>
    <property type="molecule type" value="Genomic_DNA"/>
</dbReference>
<keyword evidence="6" id="KW-0732">Signal</keyword>
<evidence type="ECO:0000259" key="7">
    <source>
        <dbReference type="PROSITE" id="PS50856"/>
    </source>
</evidence>
<dbReference type="PANTHER" id="PTHR13802:SF52">
    <property type="entry name" value="MUCIN-4"/>
    <property type="match status" value="1"/>
</dbReference>
<organism evidence="10 12">
    <name type="scientific">Didymodactylos carnosus</name>
    <dbReference type="NCBI Taxonomy" id="1234261"/>
    <lineage>
        <taxon>Eukaryota</taxon>
        <taxon>Metazoa</taxon>
        <taxon>Spiralia</taxon>
        <taxon>Gnathifera</taxon>
        <taxon>Rotifera</taxon>
        <taxon>Eurotatoria</taxon>
        <taxon>Bdelloidea</taxon>
        <taxon>Philodinida</taxon>
        <taxon>Philodinidae</taxon>
        <taxon>Didymodactylos</taxon>
    </lineage>
</organism>
<evidence type="ECO:0000259" key="9">
    <source>
        <dbReference type="PROSITE" id="PS51233"/>
    </source>
</evidence>
<dbReference type="PANTHER" id="PTHR13802">
    <property type="entry name" value="MUCIN 4-RELATED"/>
    <property type="match status" value="1"/>
</dbReference>
<keyword evidence="2" id="KW-0812">Transmembrane</keyword>
<dbReference type="SMART" id="SM00539">
    <property type="entry name" value="NIDO"/>
    <property type="match status" value="1"/>
</dbReference>
<proteinExistence type="predicted"/>
<dbReference type="AlphaFoldDB" id="A0A814DY26"/>
<dbReference type="SMART" id="SM00723">
    <property type="entry name" value="AMOP"/>
    <property type="match status" value="1"/>
</dbReference>
<dbReference type="Pfam" id="PF00094">
    <property type="entry name" value="VWD"/>
    <property type="match status" value="1"/>
</dbReference>
<evidence type="ECO:0000259" key="8">
    <source>
        <dbReference type="PROSITE" id="PS51220"/>
    </source>
</evidence>
<evidence type="ECO:0000256" key="1">
    <source>
        <dbReference type="ARBA" id="ARBA00004370"/>
    </source>
</evidence>
<dbReference type="PROSITE" id="PS50856">
    <property type="entry name" value="AMOP"/>
    <property type="match status" value="1"/>
</dbReference>
<dbReference type="GO" id="GO:0016020">
    <property type="term" value="C:membrane"/>
    <property type="evidence" value="ECO:0007669"/>
    <property type="project" value="UniProtKB-SubCell"/>
</dbReference>
<dbReference type="InterPro" id="IPR005533">
    <property type="entry name" value="AMOP_dom"/>
</dbReference>
<dbReference type="Proteomes" id="UP000663829">
    <property type="component" value="Unassembled WGS sequence"/>
</dbReference>
<keyword evidence="3" id="KW-1133">Transmembrane helix</keyword>
<dbReference type="PROSITE" id="PS51233">
    <property type="entry name" value="VWFD"/>
    <property type="match status" value="1"/>
</dbReference>
<comment type="caution">
    <text evidence="10">The sequence shown here is derived from an EMBL/GenBank/DDBJ whole genome shotgun (WGS) entry which is preliminary data.</text>
</comment>
<feature type="signal peptide" evidence="6">
    <location>
        <begin position="1"/>
        <end position="18"/>
    </location>
</feature>
<feature type="chain" id="PRO_5036224225" evidence="6">
    <location>
        <begin position="19"/>
        <end position="780"/>
    </location>
</feature>
<feature type="domain" description="VWFD" evidence="9">
    <location>
        <begin position="585"/>
        <end position="780"/>
    </location>
</feature>
<feature type="domain" description="NIDO" evidence="8">
    <location>
        <begin position="100"/>
        <end position="239"/>
    </location>
</feature>
<evidence type="ECO:0000256" key="5">
    <source>
        <dbReference type="ARBA" id="ARBA00023157"/>
    </source>
</evidence>
<keyword evidence="4" id="KW-0472">Membrane</keyword>
<name>A0A814DY26_9BILA</name>
<evidence type="ECO:0000256" key="6">
    <source>
        <dbReference type="SAM" id="SignalP"/>
    </source>
</evidence>
<dbReference type="InterPro" id="IPR001846">
    <property type="entry name" value="VWF_type-D"/>
</dbReference>
<dbReference type="InterPro" id="IPR003886">
    <property type="entry name" value="NIDO_dom"/>
</dbReference>
<dbReference type="Proteomes" id="UP000681722">
    <property type="component" value="Unassembled WGS sequence"/>
</dbReference>
<protein>
    <submittedName>
        <fullName evidence="10">Uncharacterized protein</fullName>
    </submittedName>
</protein>
<evidence type="ECO:0000313" key="11">
    <source>
        <dbReference type="EMBL" id="CAF3735664.1"/>
    </source>
</evidence>
<keyword evidence="12" id="KW-1185">Reference proteome</keyword>
<evidence type="ECO:0000256" key="4">
    <source>
        <dbReference type="ARBA" id="ARBA00023136"/>
    </source>
</evidence>
<dbReference type="PROSITE" id="PS51220">
    <property type="entry name" value="NIDO"/>
    <property type="match status" value="1"/>
</dbReference>
<dbReference type="SMART" id="SM00216">
    <property type="entry name" value="VWD"/>
    <property type="match status" value="1"/>
</dbReference>
<dbReference type="OrthoDB" id="10069449at2759"/>
<accession>A0A814DY26</accession>
<evidence type="ECO:0000256" key="2">
    <source>
        <dbReference type="ARBA" id="ARBA00022692"/>
    </source>
</evidence>
<dbReference type="Pfam" id="PF06119">
    <property type="entry name" value="NIDO"/>
    <property type="match status" value="1"/>
</dbReference>
<sequence length="780" mass="89160">MINSVLFVFLFELYAIQSEVKPSNFVPYGIDSGYTPMDRRLNALTPPIKIKVLFPYFNEKYDEIKLWSHGLILFGNQTYNNLPHAVPGRFPLPGFICVSPYWADTDITTDLNSNIFYQEIDTDVYALLLITDMVKRAYSALTSQRMLWAFVATWDRVPGHEGSRGRNTYQAIITTDGRYSFTIFTYHQLQWASGAWGVIRKLDSMLPGQFIYQTNGNISDIQCNTTDGLQTIPYRGSTLGGYDIRLDGICFIDTTYTVEINEHKMKNCTIMSNYILCKMPVISNGPEILINIYNSSNDLIASTKFIVELSLDNVQSILIDNKESYDLDKVDEKESLTLNFKQNSITKNYHFNVILYYYESIITDDDQMYNLTMNQIVLYTNVNLSFIENMTLNYKDIIQSFDNDLNAMASITISFEAYSPSTTAQLNSLVLYRIYKLTKRVYKIIKFIRNHCEEWHKKQPSPSDYLSQVPKCPSCSPQSTISLCWLFHSGAIDGCYRQSLASNGPGAQCCYDTDGRWISDPEKGADTLDFVAGTGSMIQYIRHAVVDVLPYFSCCKNPIAPSSSCKKYYEKRPPGTECENVPIPQPAGTNGDPHFLTLDNLNYTFNGYEEYTLLKIDDKTEIQVRLEPLRQDKSATIMSGFVIQNENYSKIQFELITSLTLLEIRINNRLLAVNEFDDNDEEDFMYSTIKFDNQKTAITRTNNRTTYKITYVNDISLTVQIREQLDLLNIITVVPQTYKNRCAGLLGNMDMNAQNDLAFPNGTILSTNENEQKIFEFGES</sequence>
<reference evidence="10" key="1">
    <citation type="submission" date="2021-02" db="EMBL/GenBank/DDBJ databases">
        <authorList>
            <person name="Nowell W R."/>
        </authorList>
    </citation>
    <scope>NUCLEOTIDE SEQUENCE</scope>
</reference>
<dbReference type="EMBL" id="CAJNOQ010002489">
    <property type="protein sequence ID" value="CAF0961188.1"/>
    <property type="molecule type" value="Genomic_DNA"/>
</dbReference>
<evidence type="ECO:0000313" key="12">
    <source>
        <dbReference type="Proteomes" id="UP000663829"/>
    </source>
</evidence>